<dbReference type="Pfam" id="PF13517">
    <property type="entry name" value="FG-GAP_3"/>
    <property type="match status" value="2"/>
</dbReference>
<comment type="caution">
    <text evidence="3">The sequence shown here is derived from an EMBL/GenBank/DDBJ whole genome shotgun (WGS) entry which is preliminary data.</text>
</comment>
<dbReference type="PANTHER" id="PTHR44103">
    <property type="entry name" value="PROPROTEIN CONVERTASE P"/>
    <property type="match status" value="1"/>
</dbReference>
<keyword evidence="2" id="KW-0472">Membrane</keyword>
<feature type="transmembrane region" description="Helical" evidence="2">
    <location>
        <begin position="21"/>
        <end position="43"/>
    </location>
</feature>
<evidence type="ECO:0000313" key="3">
    <source>
        <dbReference type="EMBL" id="KJJ83446.1"/>
    </source>
</evidence>
<dbReference type="SUPFAM" id="SSF69318">
    <property type="entry name" value="Integrin alpha N-terminal domain"/>
    <property type="match status" value="1"/>
</dbReference>
<feature type="non-terminal residue" evidence="3">
    <location>
        <position position="423"/>
    </location>
</feature>
<dbReference type="PANTHER" id="PTHR44103:SF1">
    <property type="entry name" value="PROPROTEIN CONVERTASE P"/>
    <property type="match status" value="1"/>
</dbReference>
<evidence type="ECO:0008006" key="5">
    <source>
        <dbReference type="Google" id="ProtNLM"/>
    </source>
</evidence>
<dbReference type="EMBL" id="JYNY01000579">
    <property type="protein sequence ID" value="KJJ83446.1"/>
    <property type="molecule type" value="Genomic_DNA"/>
</dbReference>
<evidence type="ECO:0000256" key="1">
    <source>
        <dbReference type="ARBA" id="ARBA00022729"/>
    </source>
</evidence>
<keyword evidence="2" id="KW-0812">Transmembrane</keyword>
<dbReference type="AlphaFoldDB" id="A0A0F0CPJ1"/>
<sequence length="423" mass="45667">MDSRLRGNDRRGGGNDRWGKLPKLLTLLVIAFAGLFCVTPILANAANDLNGDGYPDIVFSNELNGTNRNINSYIYWGASTGPYSTKTELPTSGGTTSSIIDLNNDGYLDIVFSNVYNGTSYNINSYIYWGASAGPYSTKTDLATSGARGNSIADLNTDGYPDIVFSNYHNGSSYSCNSYIYWGASSGPYSTKTELATIGATGNSIADLNNDGYLDIIFGNHRNSSSFLINSYIYWGGATGPYSTKTELPAVGPDGDVSIAGSNIFGSESGGGNVIPLWATQGGYSWGLLTSPEYQLVAVKNEQLNSGALDLSDQEIANLTKLYKDGKAGQNPSAVTIDGITWRYMPETLSGKTFGDNWYNTTASGRYYFYMGSGIEGGPANTQWNYIYNSESTLSKSWDPTEIDTLYNVYDTHASNTVDSETW</sequence>
<name>A0A0F0CPJ1_9BACT</name>
<evidence type="ECO:0000256" key="2">
    <source>
        <dbReference type="SAM" id="Phobius"/>
    </source>
</evidence>
<protein>
    <recommendedName>
        <fullName evidence="5">FG-GAP repeat-containing protein</fullName>
    </recommendedName>
</protein>
<organism evidence="3 4">
    <name type="scientific">Candidatus Omnitrophus magneticus</name>
    <dbReference type="NCBI Taxonomy" id="1609969"/>
    <lineage>
        <taxon>Bacteria</taxon>
        <taxon>Pseudomonadati</taxon>
        <taxon>Candidatus Omnitrophota</taxon>
        <taxon>Candidatus Omnitrophus</taxon>
    </lineage>
</organism>
<dbReference type="Gene3D" id="2.130.10.130">
    <property type="entry name" value="Integrin alpha, N-terminal"/>
    <property type="match status" value="2"/>
</dbReference>
<reference evidence="3 4" key="1">
    <citation type="submission" date="2015-02" db="EMBL/GenBank/DDBJ databases">
        <title>Single-cell genomics of uncultivated deep-branching MTB reveals a conserved set of magnetosome genes.</title>
        <authorList>
            <person name="Kolinko S."/>
            <person name="Richter M."/>
            <person name="Glockner F.O."/>
            <person name="Brachmann A."/>
            <person name="Schuler D."/>
        </authorList>
    </citation>
    <scope>NUCLEOTIDE SEQUENCE [LARGE SCALE GENOMIC DNA]</scope>
    <source>
        <strain evidence="3">SKK-01</strain>
    </source>
</reference>
<keyword evidence="4" id="KW-1185">Reference proteome</keyword>
<proteinExistence type="predicted"/>
<dbReference type="Proteomes" id="UP000033428">
    <property type="component" value="Unassembled WGS sequence"/>
</dbReference>
<keyword evidence="2" id="KW-1133">Transmembrane helix</keyword>
<evidence type="ECO:0000313" key="4">
    <source>
        <dbReference type="Proteomes" id="UP000033428"/>
    </source>
</evidence>
<dbReference type="InterPro" id="IPR028994">
    <property type="entry name" value="Integrin_alpha_N"/>
</dbReference>
<accession>A0A0F0CPJ1</accession>
<keyword evidence="1" id="KW-0732">Signal</keyword>
<dbReference type="InterPro" id="IPR013517">
    <property type="entry name" value="FG-GAP"/>
</dbReference>
<gene>
    <name evidence="3" type="ORF">OMAG_002686</name>
</gene>